<name>A0ABW8PR36_9FLAO</name>
<evidence type="ECO:0000313" key="3">
    <source>
        <dbReference type="Proteomes" id="UP001621813"/>
    </source>
</evidence>
<dbReference type="Proteomes" id="UP001621813">
    <property type="component" value="Unassembled WGS sequence"/>
</dbReference>
<dbReference type="InterPro" id="IPR027417">
    <property type="entry name" value="P-loop_NTPase"/>
</dbReference>
<organism evidence="2 3">
    <name type="scientific">Flavobacterium davisii</name>
    <dbReference type="NCBI Taxonomy" id="2906077"/>
    <lineage>
        <taxon>Bacteria</taxon>
        <taxon>Pseudomonadati</taxon>
        <taxon>Bacteroidota</taxon>
        <taxon>Flavobacteriia</taxon>
        <taxon>Flavobacteriales</taxon>
        <taxon>Flavobacteriaceae</taxon>
        <taxon>Flavobacterium</taxon>
    </lineage>
</organism>
<proteinExistence type="predicted"/>
<dbReference type="SUPFAM" id="SSF52540">
    <property type="entry name" value="P-loop containing nucleoside triphosphate hydrolases"/>
    <property type="match status" value="2"/>
</dbReference>
<protein>
    <submittedName>
        <fullName evidence="2">AAA family ATPase</fullName>
    </submittedName>
</protein>
<dbReference type="EMBL" id="JAZGZR010000018">
    <property type="protein sequence ID" value="MFK7049880.1"/>
    <property type="molecule type" value="Genomic_DNA"/>
</dbReference>
<dbReference type="InterPro" id="IPR003593">
    <property type="entry name" value="AAA+_ATPase"/>
</dbReference>
<accession>A0ABW8PR36</accession>
<sequence length="471" mass="54145">MNIYKNPDFAGLNKSQKKVAYYASKNKNIFIEGVAGTGKTFLLKTLKKITNKNVELYATSGIASINLGGVTISSSYGLKLGTYEKSDREIISSLFKYSKKQIENTIVVIDEIGLLSTEQFRQIDVALRARGNSKEFLGGFQVILAGDFRQMPSISWGESLEESQYLNNFLNIELIENVRQKEDVPFFNILQKVRNEGITNEVKDFISKNHNPCIEQGITIVATRQLMDDLNGAVMPPKNQDIKIYNCDLSDENRLYDTVKLWAGMPVIICKTSYNGGYYNGDTGIVVSVNGNYDRVSVKLDRTGETVYVDFFEKEIKKEKFKMFYEYKKNEKKIISKRTLVINNSSYIDDWDLCRSDEDLYESVMDEYPDEVQNIFNDSLYYFPFRTGEKIRIINDVKKYNFMPILPANFLSIRRCQGLTLTKGILHESILNAEKYNSKDAVNIQYVALSRFEKTAQFNFKTKKEKLTIWV</sequence>
<dbReference type="InterPro" id="IPR051055">
    <property type="entry name" value="PIF1_helicase"/>
</dbReference>
<evidence type="ECO:0000259" key="1">
    <source>
        <dbReference type="SMART" id="SM00382"/>
    </source>
</evidence>
<gene>
    <name evidence="2" type="ORF">V3Q77_08260</name>
</gene>
<evidence type="ECO:0000313" key="2">
    <source>
        <dbReference type="EMBL" id="MFK7049880.1"/>
    </source>
</evidence>
<dbReference type="SMART" id="SM00382">
    <property type="entry name" value="AAA"/>
    <property type="match status" value="1"/>
</dbReference>
<dbReference type="PANTHER" id="PTHR47642">
    <property type="entry name" value="ATP-DEPENDENT DNA HELICASE"/>
    <property type="match status" value="1"/>
</dbReference>
<keyword evidence="3" id="KW-1185">Reference proteome</keyword>
<dbReference type="Pfam" id="PF05970">
    <property type="entry name" value="PIF1"/>
    <property type="match status" value="1"/>
</dbReference>
<feature type="domain" description="AAA+ ATPase" evidence="1">
    <location>
        <begin position="25"/>
        <end position="170"/>
    </location>
</feature>
<reference evidence="2 3" key="1">
    <citation type="submission" date="2024-02" db="EMBL/GenBank/DDBJ databases">
        <title>Comparative Genomic Analysis of Flavobacterium Species Causing Columnaris Disease of Freshwater Fish in Thailand: Insights into Virulence and Resistance Mechanisms.</title>
        <authorList>
            <person name="Nguyen D."/>
            <person name="Chokmangmeepisarn P."/>
            <person name="Khianchaikhan K."/>
            <person name="Morishita M."/>
            <person name="Bunnoy A."/>
            <person name="Rodkhum C."/>
        </authorList>
    </citation>
    <scope>NUCLEOTIDE SEQUENCE [LARGE SCALE GENOMIC DNA]</scope>
    <source>
        <strain evidence="2 3">KCRT2007</strain>
    </source>
</reference>
<dbReference type="PANTHER" id="PTHR47642:SF5">
    <property type="entry name" value="ATP-DEPENDENT DNA HELICASE"/>
    <property type="match status" value="1"/>
</dbReference>
<dbReference type="InterPro" id="IPR010285">
    <property type="entry name" value="DNA_helicase_pif1-like_DEAD"/>
</dbReference>
<dbReference type="RefSeq" id="WP_088418454.1">
    <property type="nucleotide sequence ID" value="NZ_JAZGZR010000018.1"/>
</dbReference>
<comment type="caution">
    <text evidence="2">The sequence shown here is derived from an EMBL/GenBank/DDBJ whole genome shotgun (WGS) entry which is preliminary data.</text>
</comment>
<dbReference type="Gene3D" id="3.40.50.300">
    <property type="entry name" value="P-loop containing nucleotide triphosphate hydrolases"/>
    <property type="match status" value="1"/>
</dbReference>